<dbReference type="PANTHER" id="PTHR43184:SF27">
    <property type="entry name" value="BNAC01G10160D PROTEIN"/>
    <property type="match status" value="1"/>
</dbReference>
<evidence type="ECO:0000256" key="3">
    <source>
        <dbReference type="ARBA" id="ARBA00022448"/>
    </source>
</evidence>
<keyword evidence="11" id="KW-1185">Reference proteome</keyword>
<feature type="transmembrane region" description="Helical" evidence="8">
    <location>
        <begin position="416"/>
        <end position="436"/>
    </location>
</feature>
<feature type="transmembrane region" description="Helical" evidence="8">
    <location>
        <begin position="578"/>
        <end position="602"/>
    </location>
</feature>
<feature type="transmembrane region" description="Helical" evidence="8">
    <location>
        <begin position="391"/>
        <end position="410"/>
    </location>
</feature>
<evidence type="ECO:0000313" key="11">
    <source>
        <dbReference type="Proteomes" id="UP000886595"/>
    </source>
</evidence>
<feature type="transmembrane region" description="Helical" evidence="8">
    <location>
        <begin position="504"/>
        <end position="525"/>
    </location>
</feature>
<gene>
    <name evidence="10" type="ORF">Bca52824_089829</name>
</gene>
<evidence type="ECO:0000256" key="5">
    <source>
        <dbReference type="ARBA" id="ARBA00022692"/>
    </source>
</evidence>
<evidence type="ECO:0000313" key="10">
    <source>
        <dbReference type="EMBL" id="KAG2238969.1"/>
    </source>
</evidence>
<comment type="subcellular location">
    <subcellularLocation>
        <location evidence="1">Membrane</location>
        <topology evidence="1">Multi-pass membrane protein</topology>
    </subcellularLocation>
</comment>
<comment type="similarity">
    <text evidence="2">Belongs to the major facilitator superfamily. Organophosphate:Pi antiporter (OPA) (TC 2.A.1.4) family.</text>
</comment>
<evidence type="ECO:0000259" key="9">
    <source>
        <dbReference type="PROSITE" id="PS50850"/>
    </source>
</evidence>
<dbReference type="AlphaFoldDB" id="A0A8X7NS07"/>
<feature type="transmembrane region" description="Helical" evidence="8">
    <location>
        <begin position="351"/>
        <end position="379"/>
    </location>
</feature>
<dbReference type="InterPro" id="IPR011701">
    <property type="entry name" value="MFS"/>
</dbReference>
<comment type="caution">
    <text evidence="10">The sequence shown here is derived from an EMBL/GenBank/DDBJ whole genome shotgun (WGS) entry which is preliminary data.</text>
</comment>
<feature type="transmembrane region" description="Helical" evidence="8">
    <location>
        <begin position="294"/>
        <end position="312"/>
    </location>
</feature>
<dbReference type="GO" id="GO:0016020">
    <property type="term" value="C:membrane"/>
    <property type="evidence" value="ECO:0007669"/>
    <property type="project" value="UniProtKB-SubCell"/>
</dbReference>
<dbReference type="GO" id="GO:0061513">
    <property type="term" value="F:glucose 6-phosphate:phosphate antiporter activity"/>
    <property type="evidence" value="ECO:0007669"/>
    <property type="project" value="InterPro"/>
</dbReference>
<dbReference type="InterPro" id="IPR020846">
    <property type="entry name" value="MFS_dom"/>
</dbReference>
<keyword evidence="4" id="KW-0762">Sugar transport</keyword>
<feature type="transmembrane region" description="Helical" evidence="8">
    <location>
        <begin position="324"/>
        <end position="345"/>
    </location>
</feature>
<dbReference type="FunFam" id="1.20.1250.20:FF:000028">
    <property type="entry name" value="Sugar phosphate exchanger 3 isoform 1"/>
    <property type="match status" value="1"/>
</dbReference>
<evidence type="ECO:0000256" key="1">
    <source>
        <dbReference type="ARBA" id="ARBA00004141"/>
    </source>
</evidence>
<keyword evidence="7 8" id="KW-0472">Membrane</keyword>
<proteinExistence type="inferred from homology"/>
<dbReference type="InterPro" id="IPR044740">
    <property type="entry name" value="SLC37A1_2"/>
</dbReference>
<keyword evidence="3" id="KW-0813">Transport</keyword>
<feature type="domain" description="Major facilitator superfamily (MFS) profile" evidence="9">
    <location>
        <begin position="219"/>
        <end position="687"/>
    </location>
</feature>
<evidence type="ECO:0000256" key="6">
    <source>
        <dbReference type="ARBA" id="ARBA00022989"/>
    </source>
</evidence>
<dbReference type="EMBL" id="JAAMPC010001604">
    <property type="protein sequence ID" value="KAG2238969.1"/>
    <property type="molecule type" value="Genomic_DNA"/>
</dbReference>
<dbReference type="SUPFAM" id="SSF103473">
    <property type="entry name" value="MFS general substrate transporter"/>
    <property type="match status" value="1"/>
</dbReference>
<dbReference type="PROSITE" id="PS50850">
    <property type="entry name" value="MFS"/>
    <property type="match status" value="1"/>
</dbReference>
<dbReference type="Pfam" id="PF03478">
    <property type="entry name" value="Beta-prop_KIB1-4"/>
    <property type="match status" value="1"/>
</dbReference>
<accession>A0A8X7NS07</accession>
<dbReference type="InterPro" id="IPR036259">
    <property type="entry name" value="MFS_trans_sf"/>
</dbReference>
<dbReference type="OrthoDB" id="3639251at2759"/>
<feature type="transmembrane region" description="Helical" evidence="8">
    <location>
        <begin position="545"/>
        <end position="566"/>
    </location>
</feature>
<dbReference type="Pfam" id="PF07690">
    <property type="entry name" value="MFS_1"/>
    <property type="match status" value="1"/>
</dbReference>
<dbReference type="Proteomes" id="UP000886595">
    <property type="component" value="Unassembled WGS sequence"/>
</dbReference>
<organism evidence="10 11">
    <name type="scientific">Brassica carinata</name>
    <name type="common">Ethiopian mustard</name>
    <name type="synonym">Abyssinian cabbage</name>
    <dbReference type="NCBI Taxonomy" id="52824"/>
    <lineage>
        <taxon>Eukaryota</taxon>
        <taxon>Viridiplantae</taxon>
        <taxon>Streptophyta</taxon>
        <taxon>Embryophyta</taxon>
        <taxon>Tracheophyta</taxon>
        <taxon>Spermatophyta</taxon>
        <taxon>Magnoliopsida</taxon>
        <taxon>eudicotyledons</taxon>
        <taxon>Gunneridae</taxon>
        <taxon>Pentapetalae</taxon>
        <taxon>rosids</taxon>
        <taxon>malvids</taxon>
        <taxon>Brassicales</taxon>
        <taxon>Brassicaceae</taxon>
        <taxon>Brassiceae</taxon>
        <taxon>Brassica</taxon>
    </lineage>
</organism>
<keyword evidence="6 8" id="KW-1133">Transmembrane helix</keyword>
<protein>
    <recommendedName>
        <fullName evidence="9">Major facilitator superfamily (MFS) profile domain-containing protein</fullName>
    </recommendedName>
</protein>
<keyword evidence="5 8" id="KW-0812">Transmembrane</keyword>
<evidence type="ECO:0000256" key="8">
    <source>
        <dbReference type="SAM" id="Phobius"/>
    </source>
</evidence>
<feature type="transmembrane region" description="Helical" evidence="8">
    <location>
        <begin position="662"/>
        <end position="683"/>
    </location>
</feature>
<dbReference type="InterPro" id="IPR005174">
    <property type="entry name" value="KIB1-4_b-propeller"/>
</dbReference>
<evidence type="ECO:0000256" key="2">
    <source>
        <dbReference type="ARBA" id="ARBA00009598"/>
    </source>
</evidence>
<dbReference type="GO" id="GO:0055062">
    <property type="term" value="P:phosphate ion homeostasis"/>
    <property type="evidence" value="ECO:0007669"/>
    <property type="project" value="TreeGrafter"/>
</dbReference>
<dbReference type="PANTHER" id="PTHR43184">
    <property type="entry name" value="MAJOR FACILITATOR SUPERFAMILY TRANSPORTER 16, ISOFORM B"/>
    <property type="match status" value="1"/>
</dbReference>
<name>A0A8X7NS07_BRACI</name>
<dbReference type="CDD" id="cd17344">
    <property type="entry name" value="MFS_SLC37A1_2"/>
    <property type="match status" value="1"/>
</dbReference>
<reference evidence="10 11" key="1">
    <citation type="submission" date="2020-02" db="EMBL/GenBank/DDBJ databases">
        <authorList>
            <person name="Ma Q."/>
            <person name="Huang Y."/>
            <person name="Song X."/>
            <person name="Pei D."/>
        </authorList>
    </citation>
    <scope>NUCLEOTIDE SEQUENCE [LARGE SCALE GENOMIC DNA]</scope>
    <source>
        <strain evidence="10">Sxm20200214</strain>
        <tissue evidence="10">Leaf</tissue>
    </source>
</reference>
<evidence type="ECO:0000256" key="4">
    <source>
        <dbReference type="ARBA" id="ARBA00022597"/>
    </source>
</evidence>
<evidence type="ECO:0000256" key="7">
    <source>
        <dbReference type="ARBA" id="ARBA00023136"/>
    </source>
</evidence>
<sequence>MWSVVELCFEKLRSQANQIPWLILFPQENQTNNNNSCVLFVPQDKNNLYKTRDLGAEFTRSYCLASYGSWLLMFGHFQNLYIINPLTLERIDLPKYSSLSKEDIIRQPCLACLWVDNITKKYLVVWILHDGVVHTRKGDGWWRRTASVGHAEQIFYNCKYHKVYIATDFSWRVFVWDFADDIPRIAMGSKRKTPPGILLLRRIRGRNWSPKTFRYAILLITFIAYACYHASRKPSSIVKSVLHPEPSTKPPPPQEHINKYPWPLGDVFVKEESHVLSHRKGWEPFNGKGGTSRLGEIDVAFLACYSLGMYVAGHLGDTLDLRLFLTWGMIGSGFFVGLFGMGYFWNVHAFWFFLVMQMAAGLFQATGWPSVVAVVGNWFGTRKRGLIMGIWNAHTSVGNICGSLIAAGVLEYGWGWSFIAPGFVMSLGGVLVYLFLAAYPEDVGFPGINSNSGKFIKRRRNIEVDEVEESIEEDVEEGLGSGSGPGYENKTGVGLLQACMIPGVIPFALCLFFSKLVAYTFLYWLPFYLSQSTIGGEYMSVKSAGNLSTLFDVGGIVGGILAGYISDKFKARATTAATFMYAAIPAMLTVNILLMMVAGLFVNGPYALITTAVSADLGTHKSLQGDSRALATVTAIIDGTGSAGAALGPLLTGFLSTLGWQAVFYMLVVGALCAGLLLTRLVIAEIREKLGYVDEVPASEPLLNDGR</sequence>
<dbReference type="Gene3D" id="1.20.1250.20">
    <property type="entry name" value="MFS general substrate transporter like domains"/>
    <property type="match status" value="2"/>
</dbReference>